<protein>
    <submittedName>
        <fullName evidence="2">Uncharacterized protein</fullName>
    </submittedName>
</protein>
<feature type="region of interest" description="Disordered" evidence="1">
    <location>
        <begin position="15"/>
        <end position="84"/>
    </location>
</feature>
<dbReference type="Proteomes" id="UP000298860">
    <property type="component" value="Unassembled WGS sequence"/>
</dbReference>
<evidence type="ECO:0000313" key="2">
    <source>
        <dbReference type="EMBL" id="GDY30823.1"/>
    </source>
</evidence>
<keyword evidence="3" id="KW-1185">Reference proteome</keyword>
<comment type="caution">
    <text evidence="2">The sequence shown here is derived from an EMBL/GenBank/DDBJ whole genome shotgun (WGS) entry which is preliminary data.</text>
</comment>
<dbReference type="AlphaFoldDB" id="A0A4D4JAH7"/>
<sequence length="84" mass="8854">MARTGSQVAQVTRLGFGIDGLRPDTSGRWYSRKDPARVSSPVASRGSQGDPPARLDRQAPRSGRRGGAPGDAIAAARKLAKEQP</sequence>
<gene>
    <name evidence="2" type="ORF">GTS_24560</name>
</gene>
<name>A0A4D4JAH7_9PSEU</name>
<accession>A0A4D4JAH7</accession>
<organism evidence="2 3">
    <name type="scientific">Gandjariella thermophila</name>
    <dbReference type="NCBI Taxonomy" id="1931992"/>
    <lineage>
        <taxon>Bacteria</taxon>
        <taxon>Bacillati</taxon>
        <taxon>Actinomycetota</taxon>
        <taxon>Actinomycetes</taxon>
        <taxon>Pseudonocardiales</taxon>
        <taxon>Pseudonocardiaceae</taxon>
        <taxon>Gandjariella</taxon>
    </lineage>
</organism>
<reference evidence="3" key="1">
    <citation type="submission" date="2019-04" db="EMBL/GenBank/DDBJ databases">
        <title>Draft genome sequence of Pseudonocardiaceae bacterium SL3-2-4.</title>
        <authorList>
            <person name="Ningsih F."/>
            <person name="Yokota A."/>
            <person name="Sakai Y."/>
            <person name="Nanatani K."/>
            <person name="Yabe S."/>
            <person name="Oetari A."/>
            <person name="Sjamsuridzal W."/>
        </authorList>
    </citation>
    <scope>NUCLEOTIDE SEQUENCE [LARGE SCALE GENOMIC DNA]</scope>
    <source>
        <strain evidence="3">SL3-2-4</strain>
    </source>
</reference>
<evidence type="ECO:0000256" key="1">
    <source>
        <dbReference type="SAM" id="MobiDB-lite"/>
    </source>
</evidence>
<evidence type="ECO:0000313" key="3">
    <source>
        <dbReference type="Proteomes" id="UP000298860"/>
    </source>
</evidence>
<proteinExistence type="predicted"/>
<dbReference type="EMBL" id="BJFL01000009">
    <property type="protein sequence ID" value="GDY30823.1"/>
    <property type="molecule type" value="Genomic_DNA"/>
</dbReference>